<sequence length="113" mass="12633">MKLVESEADKKIRETLVSSVSYVFGNLVILAFLERMFGPLSSAYVLGHTPDQGEDFYVVLVNGSVIVKFELSRSYDSEPENLITFSVDEYRNILLGRQSQLKLSIAIELAAGR</sequence>
<accession>A0A4Z0AFQ2</accession>
<keyword evidence="3" id="KW-1185">Reference proteome</keyword>
<gene>
    <name evidence="2" type="ORF">DYL59_24885</name>
</gene>
<comment type="caution">
    <text evidence="2">The sequence shown here is derived from an EMBL/GenBank/DDBJ whole genome shotgun (WGS) entry which is preliminary data.</text>
</comment>
<keyword evidence="1" id="KW-0812">Transmembrane</keyword>
<evidence type="ECO:0000313" key="3">
    <source>
        <dbReference type="Proteomes" id="UP000297391"/>
    </source>
</evidence>
<keyword evidence="1" id="KW-1133">Transmembrane helix</keyword>
<protein>
    <submittedName>
        <fullName evidence="2">Uncharacterized protein</fullName>
    </submittedName>
</protein>
<evidence type="ECO:0000313" key="2">
    <source>
        <dbReference type="EMBL" id="TFY85616.1"/>
    </source>
</evidence>
<dbReference type="Proteomes" id="UP000297391">
    <property type="component" value="Unassembled WGS sequence"/>
</dbReference>
<keyword evidence="1" id="KW-0472">Membrane</keyword>
<dbReference type="EMBL" id="QUZU01000041">
    <property type="protein sequence ID" value="TFY85616.1"/>
    <property type="molecule type" value="Genomic_DNA"/>
</dbReference>
<dbReference type="OrthoDB" id="6624280at2"/>
<reference evidence="2 3" key="1">
    <citation type="journal article" date="2019" name="Syst. Appl. Microbiol.">
        <title>New species of pathogenic Pseudomonas isolated from citrus in Tunisia: Proposal of Pseudomonas kairouanensis sp. nov. and Pseudomonas nabeulensis sp. nov.</title>
        <authorList>
            <person name="Oueslati M."/>
            <person name="Mulet M."/>
            <person name="Gomila M."/>
            <person name="Berge O."/>
            <person name="Hajlaoui M.R."/>
            <person name="Lalucat J."/>
            <person name="Sadfi-Zouaoui N."/>
            <person name="Garcia-Valdes E."/>
        </authorList>
    </citation>
    <scope>NUCLEOTIDE SEQUENCE [LARGE SCALE GENOMIC DNA]</scope>
    <source>
        <strain evidence="2 3">KC12</strain>
    </source>
</reference>
<evidence type="ECO:0000256" key="1">
    <source>
        <dbReference type="SAM" id="Phobius"/>
    </source>
</evidence>
<proteinExistence type="predicted"/>
<dbReference type="AlphaFoldDB" id="A0A4Z0AFQ2"/>
<feature type="transmembrane region" description="Helical" evidence="1">
    <location>
        <begin position="15"/>
        <end position="33"/>
    </location>
</feature>
<name>A0A4Z0AFQ2_9PSED</name>
<organism evidence="2 3">
    <name type="scientific">Pseudomonas kairouanensis</name>
    <dbReference type="NCBI Taxonomy" id="2293832"/>
    <lineage>
        <taxon>Bacteria</taxon>
        <taxon>Pseudomonadati</taxon>
        <taxon>Pseudomonadota</taxon>
        <taxon>Gammaproteobacteria</taxon>
        <taxon>Pseudomonadales</taxon>
        <taxon>Pseudomonadaceae</taxon>
        <taxon>Pseudomonas</taxon>
    </lineage>
</organism>
<dbReference type="RefSeq" id="WP_135291568.1">
    <property type="nucleotide sequence ID" value="NZ_QUZU01000041.1"/>
</dbReference>